<keyword evidence="2" id="KW-0812">Transmembrane</keyword>
<evidence type="ECO:0000256" key="2">
    <source>
        <dbReference type="SAM" id="Phobius"/>
    </source>
</evidence>
<dbReference type="SUPFAM" id="SSF63817">
    <property type="entry name" value="Sortase"/>
    <property type="match status" value="1"/>
</dbReference>
<keyword evidence="2" id="KW-1133">Transmembrane helix</keyword>
<protein>
    <submittedName>
        <fullName evidence="3">Class C sortase</fullName>
    </submittedName>
</protein>
<dbReference type="InterPro" id="IPR005754">
    <property type="entry name" value="Sortase"/>
</dbReference>
<sequence length="295" mass="33824">MAKTNKRKTWPFAVIFVLGFLLMMYPMISNYYYRIDANKEIEEFQEGAKKLDDVEILRRMELARAYNQTLDPSKLGDPYTEKEKEGIAAYAKMLEVAEKIGFVEIPKIDVNLPIYAGTSMEVLDKGCGHLEGTSLPVGGTSTHAVLTAHRGLPKAKMFRELDKLKEGDVFYVHNIQTVLAYKVDRIMTVEPSNFDPILVEEGKDYTTLLTCTPYMINSHRLLVRGHRIPYTPPVDETNRGLPFVDMSFRDALLFALPVLGVLLAIYLYQWKQYRDKRARVNALYGLKKKKDKKDE</sequence>
<reference evidence="3 4" key="1">
    <citation type="submission" date="2024-04" db="EMBL/GenBank/DDBJ databases">
        <title>Human intestinal bacterial collection.</title>
        <authorList>
            <person name="Pauvert C."/>
            <person name="Hitch T.C.A."/>
            <person name="Clavel T."/>
        </authorList>
    </citation>
    <scope>NUCLEOTIDE SEQUENCE [LARGE SCALE GENOMIC DNA]</scope>
    <source>
        <strain evidence="3 4">CLA-SR-H026</strain>
    </source>
</reference>
<dbReference type="Gene3D" id="2.40.260.10">
    <property type="entry name" value="Sortase"/>
    <property type="match status" value="1"/>
</dbReference>
<dbReference type="CDD" id="cd05827">
    <property type="entry name" value="Sortase_C"/>
    <property type="match status" value="1"/>
</dbReference>
<name>A0ABV1J874_9FIRM</name>
<gene>
    <name evidence="3" type="ORF">AAA081_07325</name>
</gene>
<evidence type="ECO:0000256" key="1">
    <source>
        <dbReference type="ARBA" id="ARBA00022801"/>
    </source>
</evidence>
<comment type="caution">
    <text evidence="3">The sequence shown here is derived from an EMBL/GenBank/DDBJ whole genome shotgun (WGS) entry which is preliminary data.</text>
</comment>
<accession>A0ABV1J874</accession>
<feature type="transmembrane region" description="Helical" evidence="2">
    <location>
        <begin position="12"/>
        <end position="33"/>
    </location>
</feature>
<dbReference type="NCBIfam" id="TIGR01076">
    <property type="entry name" value="sortase_fam"/>
    <property type="match status" value="1"/>
</dbReference>
<organism evidence="3 4">
    <name type="scientific">Aedoeadaptatus acetigenes</name>
    <dbReference type="NCBI Taxonomy" id="2981723"/>
    <lineage>
        <taxon>Bacteria</taxon>
        <taxon>Bacillati</taxon>
        <taxon>Bacillota</taxon>
        <taxon>Tissierellia</taxon>
        <taxon>Tissierellales</taxon>
        <taxon>Peptoniphilaceae</taxon>
        <taxon>Aedoeadaptatus</taxon>
    </lineage>
</organism>
<keyword evidence="4" id="KW-1185">Reference proteome</keyword>
<dbReference type="InterPro" id="IPR023365">
    <property type="entry name" value="Sortase_dom-sf"/>
</dbReference>
<dbReference type="Proteomes" id="UP001481872">
    <property type="component" value="Unassembled WGS sequence"/>
</dbReference>
<dbReference type="NCBIfam" id="NF033745">
    <property type="entry name" value="class_C_sortase"/>
    <property type="match status" value="1"/>
</dbReference>
<proteinExistence type="predicted"/>
<evidence type="ECO:0000313" key="3">
    <source>
        <dbReference type="EMBL" id="MEQ3354098.1"/>
    </source>
</evidence>
<keyword evidence="2" id="KW-0472">Membrane</keyword>
<feature type="transmembrane region" description="Helical" evidence="2">
    <location>
        <begin position="251"/>
        <end position="269"/>
    </location>
</feature>
<dbReference type="RefSeq" id="WP_349054412.1">
    <property type="nucleotide sequence ID" value="NZ_JBBNPS010000023.1"/>
</dbReference>
<dbReference type="Pfam" id="PF04203">
    <property type="entry name" value="Sortase"/>
    <property type="match status" value="1"/>
</dbReference>
<evidence type="ECO:0000313" key="4">
    <source>
        <dbReference type="Proteomes" id="UP001481872"/>
    </source>
</evidence>
<dbReference type="EMBL" id="JBBNPS010000023">
    <property type="protein sequence ID" value="MEQ3354098.1"/>
    <property type="molecule type" value="Genomic_DNA"/>
</dbReference>
<dbReference type="InterPro" id="IPR042002">
    <property type="entry name" value="Sortase_C"/>
</dbReference>
<keyword evidence="1" id="KW-0378">Hydrolase</keyword>